<feature type="transmembrane region" description="Helical" evidence="8">
    <location>
        <begin position="284"/>
        <end position="304"/>
    </location>
</feature>
<dbReference type="NCBIfam" id="TIGR01695">
    <property type="entry name" value="murJ_mviN"/>
    <property type="match status" value="1"/>
</dbReference>
<protein>
    <submittedName>
        <fullName evidence="9">Proposed peptidoglycan lipid II flippase MurJ</fullName>
    </submittedName>
</protein>
<feature type="transmembrane region" description="Helical" evidence="8">
    <location>
        <begin position="166"/>
        <end position="191"/>
    </location>
</feature>
<dbReference type="Pfam" id="PF03023">
    <property type="entry name" value="MurJ"/>
    <property type="match status" value="1"/>
</dbReference>
<dbReference type="GO" id="GO:0009252">
    <property type="term" value="P:peptidoglycan biosynthetic process"/>
    <property type="evidence" value="ECO:0007669"/>
    <property type="project" value="UniProtKB-KW"/>
</dbReference>
<keyword evidence="6 8" id="KW-1133">Transmembrane helix</keyword>
<evidence type="ECO:0000256" key="5">
    <source>
        <dbReference type="ARBA" id="ARBA00022984"/>
    </source>
</evidence>
<feature type="transmembrane region" description="Helical" evidence="8">
    <location>
        <begin position="100"/>
        <end position="123"/>
    </location>
</feature>
<dbReference type="GO" id="GO:0005886">
    <property type="term" value="C:plasma membrane"/>
    <property type="evidence" value="ECO:0007669"/>
    <property type="project" value="UniProtKB-SubCell"/>
</dbReference>
<dbReference type="PANTHER" id="PTHR47019">
    <property type="entry name" value="LIPID II FLIPPASE MURJ"/>
    <property type="match status" value="1"/>
</dbReference>
<evidence type="ECO:0000256" key="4">
    <source>
        <dbReference type="ARBA" id="ARBA00022960"/>
    </source>
</evidence>
<dbReference type="EMBL" id="UOEY01000025">
    <property type="protein sequence ID" value="VAW36558.1"/>
    <property type="molecule type" value="Genomic_DNA"/>
</dbReference>
<organism evidence="9">
    <name type="scientific">hydrothermal vent metagenome</name>
    <dbReference type="NCBI Taxonomy" id="652676"/>
    <lineage>
        <taxon>unclassified sequences</taxon>
        <taxon>metagenomes</taxon>
        <taxon>ecological metagenomes</taxon>
    </lineage>
</organism>
<feature type="transmembrane region" description="Helical" evidence="8">
    <location>
        <begin position="455"/>
        <end position="475"/>
    </location>
</feature>
<gene>
    <name evidence="9" type="ORF">MNBD_DELTA04-1081</name>
</gene>
<sequence>MVDKPSAATGRIARSAGAVSIAVMCSRVLGLIREQVFAGMFGAGYAYDAFVVAFRIPNLLRDLFGEGALSAAFVTVFSDYDTNRGKEATWQLAGNVLTFFAILLSLLTLAGIYMTGPIVNLLAPDYQLIAGKTALTVHLARIMFPFLLFVSLSAVVMGILNTKGRFFVPAISSSFFNLGCIIGGVLLALLFRRLGRPAIAGMAWGTLIGGLLQLLIQLPSLGRVGFSFRPRLNLRDPGLRRILLLMLPATVGLSATQINIFVNTNFASSCAQGSMSWLNYAFRLVQLPIGVFGVAISIAVMPVLARHAAEKDLDGLQQTVTSSLVMVLSLTIPATVGLVLLAQPIIRLIFEHGAFTSLDTIRTAAALTYYAYGLFAYSAVKIMVPVFYALGDTKYPVIGSFIVVTANIIIVTLTIDTFQYKAIALSMSCTMALDFLFLGTVLYHKLTGYSLVPLFRGTIKIIGASAVMTAVLWGLKAWLAQWLHGPILLQLAGVVLLVGTGGLSYGATLHVLKLPEMTVITDKIVQRLRSKS</sequence>
<proteinExistence type="inferred from homology"/>
<evidence type="ECO:0000256" key="3">
    <source>
        <dbReference type="ARBA" id="ARBA00022692"/>
    </source>
</evidence>
<dbReference type="HAMAP" id="MF_02078">
    <property type="entry name" value="MurJ_MviN"/>
    <property type="match status" value="1"/>
</dbReference>
<evidence type="ECO:0000256" key="8">
    <source>
        <dbReference type="SAM" id="Phobius"/>
    </source>
</evidence>
<dbReference type="GO" id="GO:0008360">
    <property type="term" value="P:regulation of cell shape"/>
    <property type="evidence" value="ECO:0007669"/>
    <property type="project" value="UniProtKB-KW"/>
</dbReference>
<dbReference type="PANTHER" id="PTHR47019:SF1">
    <property type="entry name" value="LIPID II FLIPPASE MURJ"/>
    <property type="match status" value="1"/>
</dbReference>
<dbReference type="CDD" id="cd13123">
    <property type="entry name" value="MATE_MurJ_like"/>
    <property type="match status" value="1"/>
</dbReference>
<keyword evidence="7 8" id="KW-0472">Membrane</keyword>
<dbReference type="InterPro" id="IPR004268">
    <property type="entry name" value="MurJ"/>
</dbReference>
<evidence type="ECO:0000256" key="1">
    <source>
        <dbReference type="ARBA" id="ARBA00004651"/>
    </source>
</evidence>
<dbReference type="InterPro" id="IPR051050">
    <property type="entry name" value="Lipid_II_flippase_MurJ/MviN"/>
</dbReference>
<feature type="transmembrane region" description="Helical" evidence="8">
    <location>
        <begin position="395"/>
        <end position="415"/>
    </location>
</feature>
<evidence type="ECO:0000256" key="7">
    <source>
        <dbReference type="ARBA" id="ARBA00023136"/>
    </source>
</evidence>
<dbReference type="GO" id="GO:0034204">
    <property type="term" value="P:lipid translocation"/>
    <property type="evidence" value="ECO:0007669"/>
    <property type="project" value="TreeGrafter"/>
</dbReference>
<accession>A0A3B0UZE2</accession>
<name>A0A3B0UZE2_9ZZZZ</name>
<feature type="transmembrane region" description="Helical" evidence="8">
    <location>
        <begin position="422"/>
        <end position="443"/>
    </location>
</feature>
<dbReference type="PIRSF" id="PIRSF002869">
    <property type="entry name" value="MviN"/>
    <property type="match status" value="1"/>
</dbReference>
<feature type="transmembrane region" description="Helical" evidence="8">
    <location>
        <begin position="487"/>
        <end position="507"/>
    </location>
</feature>
<keyword evidence="4" id="KW-0133">Cell shape</keyword>
<dbReference type="AlphaFoldDB" id="A0A3B0UZE2"/>
<evidence type="ECO:0000256" key="2">
    <source>
        <dbReference type="ARBA" id="ARBA00022475"/>
    </source>
</evidence>
<comment type="subcellular location">
    <subcellularLocation>
        <location evidence="1">Cell membrane</location>
        <topology evidence="1">Multi-pass membrane protein</topology>
    </subcellularLocation>
</comment>
<feature type="transmembrane region" description="Helical" evidence="8">
    <location>
        <begin position="367"/>
        <end position="389"/>
    </location>
</feature>
<feature type="transmembrane region" description="Helical" evidence="8">
    <location>
        <begin position="242"/>
        <end position="263"/>
    </location>
</feature>
<keyword evidence="5" id="KW-0573">Peptidoglycan synthesis</keyword>
<keyword evidence="3 8" id="KW-0812">Transmembrane</keyword>
<dbReference type="GO" id="GO:0015648">
    <property type="term" value="F:lipid-linked peptidoglycan transporter activity"/>
    <property type="evidence" value="ECO:0007669"/>
    <property type="project" value="TreeGrafter"/>
</dbReference>
<feature type="transmembrane region" description="Helical" evidence="8">
    <location>
        <begin position="324"/>
        <end position="346"/>
    </location>
</feature>
<keyword evidence="2" id="KW-1003">Cell membrane</keyword>
<feature type="transmembrane region" description="Helical" evidence="8">
    <location>
        <begin position="135"/>
        <end position="160"/>
    </location>
</feature>
<evidence type="ECO:0000313" key="9">
    <source>
        <dbReference type="EMBL" id="VAW36558.1"/>
    </source>
</evidence>
<evidence type="ECO:0000256" key="6">
    <source>
        <dbReference type="ARBA" id="ARBA00022989"/>
    </source>
</evidence>
<feature type="transmembrane region" description="Helical" evidence="8">
    <location>
        <begin position="203"/>
        <end position="222"/>
    </location>
</feature>
<reference evidence="9" key="1">
    <citation type="submission" date="2018-06" db="EMBL/GenBank/DDBJ databases">
        <authorList>
            <person name="Zhirakovskaya E."/>
        </authorList>
    </citation>
    <scope>NUCLEOTIDE SEQUENCE</scope>
</reference>
<dbReference type="PRINTS" id="PR01806">
    <property type="entry name" value="VIRFACTRMVIN"/>
</dbReference>